<evidence type="ECO:0000259" key="1">
    <source>
        <dbReference type="PROSITE" id="PS51819"/>
    </source>
</evidence>
<dbReference type="Gene3D" id="3.10.180.10">
    <property type="entry name" value="2,3-Dihydroxybiphenyl 1,2-Dioxygenase, domain 1"/>
    <property type="match status" value="2"/>
</dbReference>
<feature type="domain" description="VOC" evidence="1">
    <location>
        <begin position="143"/>
        <end position="256"/>
    </location>
</feature>
<dbReference type="InterPro" id="IPR041581">
    <property type="entry name" value="Glyoxalase_6"/>
</dbReference>
<dbReference type="PANTHER" id="PTHR33993:SF14">
    <property type="entry name" value="GB|AAF24581.1"/>
    <property type="match status" value="1"/>
</dbReference>
<dbReference type="EMBL" id="UOEU01000185">
    <property type="protein sequence ID" value="VAW31234.1"/>
    <property type="molecule type" value="Genomic_DNA"/>
</dbReference>
<dbReference type="Pfam" id="PF00903">
    <property type="entry name" value="Glyoxalase"/>
    <property type="match status" value="1"/>
</dbReference>
<dbReference type="InterPro" id="IPR029068">
    <property type="entry name" value="Glyas_Bleomycin-R_OHBP_Dase"/>
</dbReference>
<name>A0A3B0VHQ8_9ZZZZ</name>
<dbReference type="SUPFAM" id="SSF54593">
    <property type="entry name" value="Glyoxalase/Bleomycin resistance protein/Dihydroxybiphenyl dioxygenase"/>
    <property type="match status" value="2"/>
</dbReference>
<sequence>MQVVKNYPDGIFCWVELSTTDPEAAKAFYMGLFGWEVEDIPTDMGGIYSMLKLEGKKVTALSAMPPDIQSQGVPPFWTSYVKHSDVDAVAEKMVAAGGTVMFPPMDVMAYGRMTIGQDPSGAAFGVWQPGSHIGAELVNIPNTLVWNELQTRQPDEAKAFYNTVFGWTGEADESGYVVLEQNGRTQAGMIAMDENWPPEVPSNWSTYFMVEDVDAKIALAQKLGGNVLVPATPAGEMGIFSVLQDPQGGTFTIMSFSGPVDSPPGY</sequence>
<dbReference type="InterPro" id="IPR052164">
    <property type="entry name" value="Anthracycline_SecMetBiosynth"/>
</dbReference>
<feature type="domain" description="VOC" evidence="1">
    <location>
        <begin position="11"/>
        <end position="129"/>
    </location>
</feature>
<dbReference type="CDD" id="cd07247">
    <property type="entry name" value="SgaA_N_like"/>
    <property type="match status" value="2"/>
</dbReference>
<dbReference type="InterPro" id="IPR037523">
    <property type="entry name" value="VOC_core"/>
</dbReference>
<reference evidence="2" key="1">
    <citation type="submission" date="2018-06" db="EMBL/GenBank/DDBJ databases">
        <authorList>
            <person name="Zhirakovskaya E."/>
        </authorList>
    </citation>
    <scope>NUCLEOTIDE SEQUENCE</scope>
</reference>
<dbReference type="InterPro" id="IPR004360">
    <property type="entry name" value="Glyas_Fos-R_dOase_dom"/>
</dbReference>
<dbReference type="PROSITE" id="PS51819">
    <property type="entry name" value="VOC"/>
    <property type="match status" value="2"/>
</dbReference>
<evidence type="ECO:0000313" key="2">
    <source>
        <dbReference type="EMBL" id="VAW31234.1"/>
    </source>
</evidence>
<gene>
    <name evidence="2" type="ORF">MNBD_CHLOROFLEXI01-5370</name>
</gene>
<organism evidence="2">
    <name type="scientific">hydrothermal vent metagenome</name>
    <dbReference type="NCBI Taxonomy" id="652676"/>
    <lineage>
        <taxon>unclassified sequences</taxon>
        <taxon>metagenomes</taxon>
        <taxon>ecological metagenomes</taxon>
    </lineage>
</organism>
<proteinExistence type="predicted"/>
<protein>
    <recommendedName>
        <fullName evidence="1">VOC domain-containing protein</fullName>
    </recommendedName>
</protein>
<dbReference type="Pfam" id="PF18029">
    <property type="entry name" value="Glyoxalase_6"/>
    <property type="match status" value="1"/>
</dbReference>
<accession>A0A3B0VHQ8</accession>
<dbReference type="AlphaFoldDB" id="A0A3B0VHQ8"/>
<dbReference type="PANTHER" id="PTHR33993">
    <property type="entry name" value="GLYOXALASE-RELATED"/>
    <property type="match status" value="1"/>
</dbReference>